<dbReference type="Gene3D" id="3.80.10.10">
    <property type="entry name" value="Ribonuclease Inhibitor"/>
    <property type="match status" value="1"/>
</dbReference>
<dbReference type="InterPro" id="IPR032675">
    <property type="entry name" value="LRR_dom_sf"/>
</dbReference>
<keyword evidence="2" id="KW-1185">Reference proteome</keyword>
<proteinExistence type="predicted"/>
<protein>
    <recommendedName>
        <fullName evidence="3">Leucine Rich Repeat family protein</fullName>
    </recommendedName>
</protein>
<comment type="caution">
    <text evidence="1">The sequence shown here is derived from an EMBL/GenBank/DDBJ whole genome shotgun (WGS) entry which is preliminary data.</text>
</comment>
<dbReference type="EMBL" id="JAPFFF010000007">
    <property type="protein sequence ID" value="KAK8885647.1"/>
    <property type="molecule type" value="Genomic_DNA"/>
</dbReference>
<reference evidence="1 2" key="1">
    <citation type="submission" date="2024-04" db="EMBL/GenBank/DDBJ databases">
        <title>Tritrichomonas musculus Genome.</title>
        <authorList>
            <person name="Alves-Ferreira E."/>
            <person name="Grigg M."/>
            <person name="Lorenzi H."/>
            <person name="Galac M."/>
        </authorList>
    </citation>
    <scope>NUCLEOTIDE SEQUENCE [LARGE SCALE GENOMIC DNA]</scope>
    <source>
        <strain evidence="1 2">EAF2021</strain>
    </source>
</reference>
<dbReference type="Proteomes" id="UP001470230">
    <property type="component" value="Unassembled WGS sequence"/>
</dbReference>
<gene>
    <name evidence="1" type="ORF">M9Y10_041099</name>
</gene>
<evidence type="ECO:0008006" key="3">
    <source>
        <dbReference type="Google" id="ProtNLM"/>
    </source>
</evidence>
<organism evidence="1 2">
    <name type="scientific">Tritrichomonas musculus</name>
    <dbReference type="NCBI Taxonomy" id="1915356"/>
    <lineage>
        <taxon>Eukaryota</taxon>
        <taxon>Metamonada</taxon>
        <taxon>Parabasalia</taxon>
        <taxon>Tritrichomonadida</taxon>
        <taxon>Tritrichomonadidae</taxon>
        <taxon>Tritrichomonas</taxon>
    </lineage>
</organism>
<dbReference type="SUPFAM" id="SSF52058">
    <property type="entry name" value="L domain-like"/>
    <property type="match status" value="1"/>
</dbReference>
<evidence type="ECO:0000313" key="2">
    <source>
        <dbReference type="Proteomes" id="UP001470230"/>
    </source>
</evidence>
<evidence type="ECO:0000313" key="1">
    <source>
        <dbReference type="EMBL" id="KAK8885647.1"/>
    </source>
</evidence>
<accession>A0ABR2K583</accession>
<name>A0ABR2K583_9EUKA</name>
<sequence length="245" mass="28423">MDIRRSVPRLVTIHKANSNLNSFEDIVFSENTFSIDVSYNNIQDFTGLPQLHVLRELILDSNPISNFTGASYQPNLKFISIKKSKILSNPNFKLMCLIVFGSQLTTVNGQRVTHHLRSIADSLRPSTISELKKGSVITQTKPLKLFNEIRSKQNEQLVQETNSLAFICHNILDDKYNLKKDDIIKFQKKLKYLKHKYNNPFEPIYDKNMEFSSDASFENTTVLRKVKYPRLDDYYYSSSYSDSFE</sequence>